<dbReference type="InterPro" id="IPR013783">
    <property type="entry name" value="Ig-like_fold"/>
</dbReference>
<organism evidence="8 9">
    <name type="scientific">Geodia barretti</name>
    <name type="common">Barrett's horny sponge</name>
    <dbReference type="NCBI Taxonomy" id="519541"/>
    <lineage>
        <taxon>Eukaryota</taxon>
        <taxon>Metazoa</taxon>
        <taxon>Porifera</taxon>
        <taxon>Demospongiae</taxon>
        <taxon>Heteroscleromorpha</taxon>
        <taxon>Tetractinellida</taxon>
        <taxon>Astrophorina</taxon>
        <taxon>Geodiidae</taxon>
        <taxon>Geodia</taxon>
    </lineage>
</organism>
<keyword evidence="4" id="KW-0325">Glycoprotein</keyword>
<keyword evidence="2 6" id="KW-0472">Membrane</keyword>
<dbReference type="PROSITE" id="PS50835">
    <property type="entry name" value="IG_LIKE"/>
    <property type="match status" value="3"/>
</dbReference>
<keyword evidence="3" id="KW-1015">Disulfide bond</keyword>
<keyword evidence="6" id="KW-0812">Transmembrane</keyword>
<keyword evidence="9" id="KW-1185">Reference proteome</keyword>
<feature type="domain" description="Ig-like" evidence="7">
    <location>
        <begin position="153"/>
        <end position="230"/>
    </location>
</feature>
<proteinExistence type="predicted"/>
<dbReference type="SMART" id="SM00408">
    <property type="entry name" value="IGc2"/>
    <property type="match status" value="3"/>
</dbReference>
<reference evidence="8" key="1">
    <citation type="submission" date="2023-03" db="EMBL/GenBank/DDBJ databases">
        <authorList>
            <person name="Steffen K."/>
            <person name="Cardenas P."/>
        </authorList>
    </citation>
    <scope>NUCLEOTIDE SEQUENCE</scope>
</reference>
<keyword evidence="6" id="KW-1133">Transmembrane helix</keyword>
<evidence type="ECO:0000256" key="6">
    <source>
        <dbReference type="SAM" id="Phobius"/>
    </source>
</evidence>
<evidence type="ECO:0000256" key="1">
    <source>
        <dbReference type="ARBA" id="ARBA00004479"/>
    </source>
</evidence>
<evidence type="ECO:0000256" key="5">
    <source>
        <dbReference type="ARBA" id="ARBA00023319"/>
    </source>
</evidence>
<evidence type="ECO:0000259" key="7">
    <source>
        <dbReference type="PROSITE" id="PS50835"/>
    </source>
</evidence>
<dbReference type="AlphaFoldDB" id="A0AA35T5T5"/>
<evidence type="ECO:0000313" key="8">
    <source>
        <dbReference type="EMBL" id="CAI8041762.1"/>
    </source>
</evidence>
<gene>
    <name evidence="8" type="ORF">GBAR_LOCUS23173</name>
</gene>
<feature type="domain" description="Ig-like" evidence="7">
    <location>
        <begin position="529"/>
        <end position="606"/>
    </location>
</feature>
<dbReference type="GO" id="GO:0005911">
    <property type="term" value="C:cell-cell junction"/>
    <property type="evidence" value="ECO:0007669"/>
    <property type="project" value="TreeGrafter"/>
</dbReference>
<dbReference type="InterPro" id="IPR051275">
    <property type="entry name" value="Cell_adhesion_signaling"/>
</dbReference>
<dbReference type="InterPro" id="IPR003599">
    <property type="entry name" value="Ig_sub"/>
</dbReference>
<dbReference type="PANTHER" id="PTHR11640:SF164">
    <property type="entry name" value="MAM DOMAIN-CONTAINING GLYCOSYLPHOSPHATIDYLINOSITOL ANCHOR PROTEIN 1"/>
    <property type="match status" value="1"/>
</dbReference>
<dbReference type="GO" id="GO:0050839">
    <property type="term" value="F:cell adhesion molecule binding"/>
    <property type="evidence" value="ECO:0007669"/>
    <property type="project" value="TreeGrafter"/>
</dbReference>
<feature type="transmembrane region" description="Helical" evidence="6">
    <location>
        <begin position="629"/>
        <end position="656"/>
    </location>
</feature>
<dbReference type="Proteomes" id="UP001174909">
    <property type="component" value="Unassembled WGS sequence"/>
</dbReference>
<evidence type="ECO:0000313" key="9">
    <source>
        <dbReference type="Proteomes" id="UP001174909"/>
    </source>
</evidence>
<evidence type="ECO:0000256" key="2">
    <source>
        <dbReference type="ARBA" id="ARBA00023136"/>
    </source>
</evidence>
<dbReference type="InterPro" id="IPR003598">
    <property type="entry name" value="Ig_sub2"/>
</dbReference>
<dbReference type="PANTHER" id="PTHR11640">
    <property type="entry name" value="NEPHRIN"/>
    <property type="match status" value="1"/>
</dbReference>
<feature type="domain" description="Ig-like" evidence="7">
    <location>
        <begin position="341"/>
        <end position="418"/>
    </location>
</feature>
<sequence>MMKSSEREERVRGVAYSVESHFKRLILDPCGCFNIGVVTDVLSSVADFVSALSQSVDDCTDTVQIVGTTQAPNQIDIPLGTVCVECVVNGEVVSDPTTTFLIGNSPITSLDGGVLVVDDTSMTFQASPALTLRCVSGSGAVRQASVYLDVYLPPIITGATTVNEGGRLFLTCDSTNSNREPLSQWFDKDGQMVSSSGVLNIPNIMRSQAGSYTCRTSPPNLDNSTSTTVTVVVQSLPQSVDDCTATVQIVQIVGTTQAPNQIDIPLGTVCVQCVVNGEIDTATTTTFLIGNSSIQEVVDNGVLVIDDTNMTFQASPALTLRCVSGSGAVRQASVYLDVYLPPIITGATTVNEGGRLFLTCDSTNSNREPLSQWFDKNGQMVSSSGVLNIPNIMRSQAGSYTCQTSPPNLDNSTSTTVTVGVQCLFTALSQSVDDCIATVQIVGTAQAPNQIDIPLGTVCVECVVNGEVVSDPTTTFLIGNSPITSLDGGVLVVDDTSMTFQASPALTLQCVSGSGAVRQASVYLDVYLPPIITGATTVNEGGVLLLTCDSANSNREPPSQWFDKDGQMVSSSGVLNIPNIMRSQAGNYTCQTSPPNLDNSTSTIVTVVVQYLPTASTTSTSTDTRATGVAVVISTIVSVLVSLPVGVAIGSFLFAIRRGGERGERKKKKKEEFGGAIYEEPVHSVKTAIPLSENQAYGQVSSQR</sequence>
<dbReference type="SMART" id="SM00409">
    <property type="entry name" value="IG"/>
    <property type="match status" value="3"/>
</dbReference>
<keyword evidence="5" id="KW-0393">Immunoglobulin domain</keyword>
<evidence type="ECO:0000256" key="3">
    <source>
        <dbReference type="ARBA" id="ARBA00023157"/>
    </source>
</evidence>
<dbReference type="EMBL" id="CASHTH010003208">
    <property type="protein sequence ID" value="CAI8041762.1"/>
    <property type="molecule type" value="Genomic_DNA"/>
</dbReference>
<dbReference type="SUPFAM" id="SSF48726">
    <property type="entry name" value="Immunoglobulin"/>
    <property type="match status" value="3"/>
</dbReference>
<protein>
    <submittedName>
        <fullName evidence="8">Hemicentin-2</fullName>
    </submittedName>
</protein>
<dbReference type="GO" id="GO:0005886">
    <property type="term" value="C:plasma membrane"/>
    <property type="evidence" value="ECO:0007669"/>
    <property type="project" value="TreeGrafter"/>
</dbReference>
<dbReference type="Pfam" id="PF13895">
    <property type="entry name" value="Ig_2"/>
    <property type="match status" value="3"/>
</dbReference>
<evidence type="ECO:0000256" key="4">
    <source>
        <dbReference type="ARBA" id="ARBA00023180"/>
    </source>
</evidence>
<dbReference type="InterPro" id="IPR036179">
    <property type="entry name" value="Ig-like_dom_sf"/>
</dbReference>
<accession>A0AA35T5T5</accession>
<comment type="subcellular location">
    <subcellularLocation>
        <location evidence="1">Membrane</location>
        <topology evidence="1">Single-pass type I membrane protein</topology>
    </subcellularLocation>
</comment>
<dbReference type="InterPro" id="IPR007110">
    <property type="entry name" value="Ig-like_dom"/>
</dbReference>
<comment type="caution">
    <text evidence="8">The sequence shown here is derived from an EMBL/GenBank/DDBJ whole genome shotgun (WGS) entry which is preliminary data.</text>
</comment>
<dbReference type="GO" id="GO:0098609">
    <property type="term" value="P:cell-cell adhesion"/>
    <property type="evidence" value="ECO:0007669"/>
    <property type="project" value="TreeGrafter"/>
</dbReference>
<name>A0AA35T5T5_GEOBA</name>
<dbReference type="Gene3D" id="2.60.40.10">
    <property type="entry name" value="Immunoglobulins"/>
    <property type="match status" value="3"/>
</dbReference>